<accession>A0ACB9APA6</accession>
<organism evidence="1 2">
    <name type="scientific">Smallanthus sonchifolius</name>
    <dbReference type="NCBI Taxonomy" id="185202"/>
    <lineage>
        <taxon>Eukaryota</taxon>
        <taxon>Viridiplantae</taxon>
        <taxon>Streptophyta</taxon>
        <taxon>Embryophyta</taxon>
        <taxon>Tracheophyta</taxon>
        <taxon>Spermatophyta</taxon>
        <taxon>Magnoliopsida</taxon>
        <taxon>eudicotyledons</taxon>
        <taxon>Gunneridae</taxon>
        <taxon>Pentapetalae</taxon>
        <taxon>asterids</taxon>
        <taxon>campanulids</taxon>
        <taxon>Asterales</taxon>
        <taxon>Asteraceae</taxon>
        <taxon>Asteroideae</taxon>
        <taxon>Heliantheae alliance</taxon>
        <taxon>Millerieae</taxon>
        <taxon>Smallanthus</taxon>
    </lineage>
</organism>
<evidence type="ECO:0000313" key="2">
    <source>
        <dbReference type="Proteomes" id="UP001056120"/>
    </source>
</evidence>
<evidence type="ECO:0000313" key="1">
    <source>
        <dbReference type="EMBL" id="KAI3711889.1"/>
    </source>
</evidence>
<protein>
    <submittedName>
        <fullName evidence="1">Uncharacterized protein</fullName>
    </submittedName>
</protein>
<sequence length="84" mass="9773">MHPISAWYSRRYYPLPLSINFSVSLPSPSSHTSLLKQTTHNRYFSEFRSNWICCAFDRSSFKSLTSLRDGSTRSWTGPRYGGCW</sequence>
<reference evidence="2" key="1">
    <citation type="journal article" date="2022" name="Mol. Ecol. Resour.">
        <title>The genomes of chicory, endive, great burdock and yacon provide insights into Asteraceae palaeo-polyploidization history and plant inulin production.</title>
        <authorList>
            <person name="Fan W."/>
            <person name="Wang S."/>
            <person name="Wang H."/>
            <person name="Wang A."/>
            <person name="Jiang F."/>
            <person name="Liu H."/>
            <person name="Zhao H."/>
            <person name="Xu D."/>
            <person name="Zhang Y."/>
        </authorList>
    </citation>
    <scope>NUCLEOTIDE SEQUENCE [LARGE SCALE GENOMIC DNA]</scope>
    <source>
        <strain evidence="2">cv. Yunnan</strain>
    </source>
</reference>
<dbReference type="EMBL" id="CM042041">
    <property type="protein sequence ID" value="KAI3711889.1"/>
    <property type="molecule type" value="Genomic_DNA"/>
</dbReference>
<dbReference type="Proteomes" id="UP001056120">
    <property type="component" value="Linkage Group LG24"/>
</dbReference>
<name>A0ACB9APA6_9ASTR</name>
<proteinExistence type="predicted"/>
<comment type="caution">
    <text evidence="1">The sequence shown here is derived from an EMBL/GenBank/DDBJ whole genome shotgun (WGS) entry which is preliminary data.</text>
</comment>
<gene>
    <name evidence="1" type="ORF">L1987_70438</name>
</gene>
<keyword evidence="2" id="KW-1185">Reference proteome</keyword>
<reference evidence="1 2" key="2">
    <citation type="journal article" date="2022" name="Mol. Ecol. Resour.">
        <title>The genomes of chicory, endive, great burdock and yacon provide insights into Asteraceae paleo-polyploidization history and plant inulin production.</title>
        <authorList>
            <person name="Fan W."/>
            <person name="Wang S."/>
            <person name="Wang H."/>
            <person name="Wang A."/>
            <person name="Jiang F."/>
            <person name="Liu H."/>
            <person name="Zhao H."/>
            <person name="Xu D."/>
            <person name="Zhang Y."/>
        </authorList>
    </citation>
    <scope>NUCLEOTIDE SEQUENCE [LARGE SCALE GENOMIC DNA]</scope>
    <source>
        <strain evidence="2">cv. Yunnan</strain>
        <tissue evidence="1">Leaves</tissue>
    </source>
</reference>